<dbReference type="PANTHER" id="PTHR43105">
    <property type="entry name" value="RESPIRATORY NITRATE REDUCTASE"/>
    <property type="match status" value="1"/>
</dbReference>
<dbReference type="RefSeq" id="WP_265381922.1">
    <property type="nucleotide sequence ID" value="NZ_CP110615.1"/>
</dbReference>
<keyword evidence="5" id="KW-0500">Molybdenum</keyword>
<keyword evidence="9" id="KW-0411">Iron-sulfur</keyword>
<dbReference type="NCBIfam" id="TIGR01701">
    <property type="entry name" value="Fdhalpha-like"/>
    <property type="match status" value="1"/>
</dbReference>
<evidence type="ECO:0000313" key="12">
    <source>
        <dbReference type="EMBL" id="UZJ23814.1"/>
    </source>
</evidence>
<evidence type="ECO:0000256" key="8">
    <source>
        <dbReference type="ARBA" id="ARBA00023004"/>
    </source>
</evidence>
<keyword evidence="8" id="KW-0408">Iron</keyword>
<dbReference type="InterPro" id="IPR006656">
    <property type="entry name" value="Mopterin_OxRdtase"/>
</dbReference>
<gene>
    <name evidence="12" type="ORF">RHODO2019_11440</name>
</gene>
<evidence type="ECO:0000256" key="6">
    <source>
        <dbReference type="ARBA" id="ARBA00022723"/>
    </source>
</evidence>
<evidence type="ECO:0000256" key="3">
    <source>
        <dbReference type="ARBA" id="ARBA00010312"/>
    </source>
</evidence>
<evidence type="ECO:0000256" key="1">
    <source>
        <dbReference type="ARBA" id="ARBA00001942"/>
    </source>
</evidence>
<dbReference type="InterPro" id="IPR037951">
    <property type="entry name" value="MopB_CT_YdeP"/>
</dbReference>
<name>A0ABY6NWP3_9NOCA</name>
<evidence type="ECO:0000313" key="13">
    <source>
        <dbReference type="Proteomes" id="UP001164965"/>
    </source>
</evidence>
<evidence type="ECO:0000256" key="4">
    <source>
        <dbReference type="ARBA" id="ARBA00022485"/>
    </source>
</evidence>
<dbReference type="InterPro" id="IPR009010">
    <property type="entry name" value="Asp_de-COase-like_dom_sf"/>
</dbReference>
<comment type="similarity">
    <text evidence="3">Belongs to the prokaryotic molybdopterin-containing oxidoreductase family.</text>
</comment>
<evidence type="ECO:0000259" key="11">
    <source>
        <dbReference type="Pfam" id="PF01568"/>
    </source>
</evidence>
<keyword evidence="13" id="KW-1185">Reference proteome</keyword>
<evidence type="ECO:0000256" key="9">
    <source>
        <dbReference type="ARBA" id="ARBA00023014"/>
    </source>
</evidence>
<comment type="cofactor">
    <cofactor evidence="2">
        <name>[4Fe-4S] cluster</name>
        <dbReference type="ChEBI" id="CHEBI:49883"/>
    </cofactor>
</comment>
<dbReference type="PIRSF" id="PIRSF000144">
    <property type="entry name" value="CbbBc"/>
    <property type="match status" value="1"/>
</dbReference>
<dbReference type="CDD" id="cd02787">
    <property type="entry name" value="MopB_CT_ydeP"/>
    <property type="match status" value="1"/>
</dbReference>
<keyword evidence="6" id="KW-0479">Metal-binding</keyword>
<evidence type="ECO:0000256" key="7">
    <source>
        <dbReference type="ARBA" id="ARBA00023002"/>
    </source>
</evidence>
<dbReference type="InterPro" id="IPR010046">
    <property type="entry name" value="Mopterin_OxRdtse_a_bac"/>
</dbReference>
<dbReference type="Gene3D" id="3.40.50.740">
    <property type="match status" value="1"/>
</dbReference>
<dbReference type="InterPro" id="IPR050123">
    <property type="entry name" value="Prok_molybdopt-oxidoreductase"/>
</dbReference>
<keyword evidence="4" id="KW-0004">4Fe-4S</keyword>
<dbReference type="Gene3D" id="3.40.228.10">
    <property type="entry name" value="Dimethylsulfoxide Reductase, domain 2"/>
    <property type="match status" value="1"/>
</dbReference>
<proteinExistence type="inferred from homology"/>
<dbReference type="SUPFAM" id="SSF50692">
    <property type="entry name" value="ADC-like"/>
    <property type="match status" value="1"/>
</dbReference>
<reference evidence="12" key="1">
    <citation type="submission" date="2022-10" db="EMBL/GenBank/DDBJ databases">
        <title>Rhodococcus sp.75.</title>
        <authorList>
            <person name="Sun M."/>
        </authorList>
    </citation>
    <scope>NUCLEOTIDE SEQUENCE</scope>
    <source>
        <strain evidence="12">75</strain>
    </source>
</reference>
<feature type="domain" description="Molybdopterin oxidoreductase" evidence="10">
    <location>
        <begin position="121"/>
        <end position="501"/>
    </location>
</feature>
<evidence type="ECO:0000256" key="5">
    <source>
        <dbReference type="ARBA" id="ARBA00022505"/>
    </source>
</evidence>
<evidence type="ECO:0000259" key="10">
    <source>
        <dbReference type="Pfam" id="PF00384"/>
    </source>
</evidence>
<dbReference type="EMBL" id="CP110615">
    <property type="protein sequence ID" value="UZJ23814.1"/>
    <property type="molecule type" value="Genomic_DNA"/>
</dbReference>
<dbReference type="SUPFAM" id="SSF53706">
    <property type="entry name" value="Formate dehydrogenase/DMSO reductase, domains 1-3"/>
    <property type="match status" value="1"/>
</dbReference>
<organism evidence="12 13">
    <name type="scientific">Rhodococcus antarcticus</name>
    <dbReference type="NCBI Taxonomy" id="2987751"/>
    <lineage>
        <taxon>Bacteria</taxon>
        <taxon>Bacillati</taxon>
        <taxon>Actinomycetota</taxon>
        <taxon>Actinomycetes</taxon>
        <taxon>Mycobacteriales</taxon>
        <taxon>Nocardiaceae</taxon>
        <taxon>Rhodococcus</taxon>
    </lineage>
</organism>
<dbReference type="CDD" id="cd02767">
    <property type="entry name" value="MopB_ydeP"/>
    <property type="match status" value="1"/>
</dbReference>
<accession>A0ABY6NWP3</accession>
<dbReference type="InterPro" id="IPR006657">
    <property type="entry name" value="MoPterin_dinucl-bd_dom"/>
</dbReference>
<sequence>MTRPAPIKDIDEADLEVTKRKDYAAGVPAVAVSLKRGLEEMGLLRTTRTLLKLNQRDGFDCPGCAWPERPGGRKIAEFCENGAKAVSEEATLRRVTPKFFAEHSVEELRTKSGYWLGQQGRLTHPMVLREGATHYEPISWDGAFTLIADELNGLASPDEAIFYTSGRTSNEAAFTYQLFVRSFGTNNMPDCSNMCHESSGAALSSSIGIGKGSVSVTDVEEADLIIIAGQNPGTNHPRMLSNLEIAKGRGAKIVAINPLPEAGLRRFKDPQKVNGVLGSGVEMADEFLQIRLSGDLALFQALGRMLLEAEDANPGTVVDRAFIDEHCHGFAEYEAAIRTVDYDTVLEATGLQLSEIRTLADMMITSERTVLCWAMGLTQQKDAVATIEEAVNLLLLRGMMGKPGAGVCPVRGHSNVQGDRTMGIWEKMPDEFLDALDTEFRITSPREHGVDTVDAIRAMRDGAARVFVGMGGNFAHATSDTAVCEAALQGCSLTVQISTKLNRSHVVPGRTAIILPTLGRTERDVQASGKQKVSVEDSMSMVHLSRGGLEPASEYLRSEVSIVCRMALATLGEDHVVPWRTFEGDYDTIRDSVSRVITGFDDFNTRVRQPDGFLLPHPPRDSRSFPTTTGKANFATNPLTWLPTPEGRVILQTLRSHDQYNTTIYGLDDRYRGVKNARKVIFMNPADIASLGLVDEAAVNLVSEWTLADGTVEERRADGFRVVSYSTPQGNAAAYYPETNPLIPLDHVATTSNTPVSKGVVVRVEPVTV</sequence>
<dbReference type="Pfam" id="PF00384">
    <property type="entry name" value="Molybdopterin"/>
    <property type="match status" value="1"/>
</dbReference>
<dbReference type="Proteomes" id="UP001164965">
    <property type="component" value="Chromosome"/>
</dbReference>
<comment type="cofactor">
    <cofactor evidence="1">
        <name>Mo-bis(molybdopterin guanine dinucleotide)</name>
        <dbReference type="ChEBI" id="CHEBI:60539"/>
    </cofactor>
</comment>
<keyword evidence="7" id="KW-0560">Oxidoreductase</keyword>
<feature type="domain" description="Molybdopterin dinucleotide-binding" evidence="11">
    <location>
        <begin position="650"/>
        <end position="758"/>
    </location>
</feature>
<protein>
    <submittedName>
        <fullName evidence="12">FdhF/YdeP family oxidoreductase</fullName>
    </submittedName>
</protein>
<dbReference type="PANTHER" id="PTHR43105:SF4">
    <property type="entry name" value="PROTEIN YDEP"/>
    <property type="match status" value="1"/>
</dbReference>
<evidence type="ECO:0000256" key="2">
    <source>
        <dbReference type="ARBA" id="ARBA00001966"/>
    </source>
</evidence>
<dbReference type="Pfam" id="PF01568">
    <property type="entry name" value="Molydop_binding"/>
    <property type="match status" value="1"/>
</dbReference>
<dbReference type="InterPro" id="IPR041953">
    <property type="entry name" value="YdeP_MopB"/>
</dbReference>